<comment type="caution">
    <text evidence="1">The sequence shown here is derived from an EMBL/GenBank/DDBJ whole genome shotgun (WGS) entry which is preliminary data.</text>
</comment>
<evidence type="ECO:0000313" key="1">
    <source>
        <dbReference type="EMBL" id="KXG43493.1"/>
    </source>
</evidence>
<reference evidence="1 2" key="1">
    <citation type="submission" date="2016-02" db="EMBL/GenBank/DDBJ databases">
        <title>Draft Genome for Tepidibacillus decaturensis nov. sp. Strain Z9, an Anaerobic, Moderately Thermophilic and Heterotrophic Bacterium from Deep Subsurface of the Illinois Basin, USA.</title>
        <authorList>
            <person name="Dong Y."/>
            <person name="Chang J.Y."/>
            <person name="Sanford R."/>
            <person name="Fouke B.W."/>
        </authorList>
    </citation>
    <scope>NUCLEOTIDE SEQUENCE [LARGE SCALE GENOMIC DNA]</scope>
    <source>
        <strain evidence="1 2">Z9</strain>
    </source>
</reference>
<evidence type="ECO:0000313" key="2">
    <source>
        <dbReference type="Proteomes" id="UP000070352"/>
    </source>
</evidence>
<keyword evidence="2" id="KW-1185">Reference proteome</keyword>
<organism evidence="1 2">
    <name type="scientific">Tepidibacillus decaturensis</name>
    <dbReference type="NCBI Taxonomy" id="1413211"/>
    <lineage>
        <taxon>Bacteria</taxon>
        <taxon>Bacillati</taxon>
        <taxon>Bacillota</taxon>
        <taxon>Bacilli</taxon>
        <taxon>Bacillales</taxon>
        <taxon>Bacillaceae</taxon>
        <taxon>Tepidibacillus</taxon>
    </lineage>
</organism>
<dbReference type="AlphaFoldDB" id="A0A135L3R1"/>
<protein>
    <submittedName>
        <fullName evidence="1">Uncharacterized protein</fullName>
    </submittedName>
</protein>
<gene>
    <name evidence="1" type="ORF">U473_05285</name>
</gene>
<accession>A0A135L3R1</accession>
<proteinExistence type="predicted"/>
<dbReference type="Proteomes" id="UP000070352">
    <property type="component" value="Unassembled WGS sequence"/>
</dbReference>
<dbReference type="EMBL" id="LSKU01000001">
    <property type="protein sequence ID" value="KXG43493.1"/>
    <property type="molecule type" value="Genomic_DNA"/>
</dbReference>
<name>A0A135L3R1_9BACI</name>
<sequence length="69" mass="8413">MQPKKRGRKKKEELEAWQKEQEEIEKNLPLEPKWGVKKNSENIGMAIKDTLLLEQKVNIYSYHYYHQRI</sequence>